<proteinExistence type="predicted"/>
<keyword evidence="5" id="KW-0034">Amyloid</keyword>
<accession>A0A9P9AKQ1</accession>
<name>A0A9P9AKQ1_9HYPO</name>
<dbReference type="InterPro" id="IPR027417">
    <property type="entry name" value="P-loop_NTPase"/>
</dbReference>
<dbReference type="AlphaFoldDB" id="A0A9P9AKQ1"/>
<evidence type="ECO:0000313" key="5">
    <source>
        <dbReference type="EMBL" id="KAH6887618.1"/>
    </source>
</evidence>
<dbReference type="PANTHER" id="PTHR10039">
    <property type="entry name" value="AMELOGENIN"/>
    <property type="match status" value="1"/>
</dbReference>
<evidence type="ECO:0000259" key="4">
    <source>
        <dbReference type="Pfam" id="PF25053"/>
    </source>
</evidence>
<dbReference type="Pfam" id="PF14479">
    <property type="entry name" value="HeLo"/>
    <property type="match status" value="1"/>
</dbReference>
<keyword evidence="6" id="KW-1185">Reference proteome</keyword>
<gene>
    <name evidence="5" type="ORF">B0T10DRAFT_73760</name>
</gene>
<sequence>MAEVAGLTLGVFGLAGLIGAFKDTIDLFKLIADTRHLGHQYEILDMKLDIEKTLLLHWADRVKLLENDYDRRLDDANTIKLVVRILASIRSILTNTNNLQQRYGLRPENAPIAPSIVGPQSDLVTDGLPAELLTAHLPSELATSNQSSRPPQGRRRISQLRMDNFVQQFEVIQTRIETRQKAAPIGQRARWVIRDKEKFEDLIRDLADLTSKLNEIVPSINENFSSTHSMISDDLAAIKKDIGRLKIVLEASVGHHQAIAGSTQQALDKTRQDRILQRLWFRKIDDRSESITPNHEKTLRWALKPPNDADSWDDLPAWLRSGSGIYWVSGKAGSGKSTLMKYLRTRQRTKAILSEWANGGRVLMCHFFFSNLGSDEQKTQEGLSRTLLYQILARNRSLVQDALPNMWKEILDSELLGRRGDLGSTQDVGLPSAVETRRAFEVIAESAATIGRICFFIDGLDEFVGDYGDGIAFVQRLAENEHFKIILSSRPIPACVAAFRTLPRLQLQDLTRDDIQAYVDDRVGRHPSMRRHTRRFPEESGSLLRELVQKSCGVWLWIILACRSICSGFDDHDRLSEIQRRVDELPPELEDMFMHMLNRVHKRHQQQGAQLLRICYTYQKTKSPFVQKGLFALGLALVDDYHTCPIEIQHLTTEDKVEICEELEGRLRSRCWGLLEFVTEKCTPSTQSSDEQEINAKVRFMHRTVFEFLSNEHVWELDCLQTQDDEFDAATALSLYGIHMATQMLYAKNDIQAMDHFEEGLWWGAEADSQRPGDPRNCFFHFQPFLDLLPKSALCAATMQRLSEAITHGITHDCASVPLLLAVEAGAANFVKQHPDFPAIHGHRSCGCKPILYHALGKQFLSVNFNDQPSQGRLRSAEMVQLLLSSGCNADDFVCTDLGKTSLWSLWLDDVGKFSVSGLSEEKKRMLGSITEQFLKASGHAEPEHFELEWLQLGTENPH</sequence>
<dbReference type="Pfam" id="PF25053">
    <property type="entry name" value="DUF7791"/>
    <property type="match status" value="1"/>
</dbReference>
<feature type="domain" description="Nephrocystin 3-like N-terminal" evidence="3">
    <location>
        <begin position="317"/>
        <end position="490"/>
    </location>
</feature>
<reference evidence="5 6" key="1">
    <citation type="journal article" date="2021" name="Nat. Commun.">
        <title>Genetic determinants of endophytism in the Arabidopsis root mycobiome.</title>
        <authorList>
            <person name="Mesny F."/>
            <person name="Miyauchi S."/>
            <person name="Thiergart T."/>
            <person name="Pickel B."/>
            <person name="Atanasova L."/>
            <person name="Karlsson M."/>
            <person name="Huettel B."/>
            <person name="Barry K.W."/>
            <person name="Haridas S."/>
            <person name="Chen C."/>
            <person name="Bauer D."/>
            <person name="Andreopoulos W."/>
            <person name="Pangilinan J."/>
            <person name="LaButti K."/>
            <person name="Riley R."/>
            <person name="Lipzen A."/>
            <person name="Clum A."/>
            <person name="Drula E."/>
            <person name="Henrissat B."/>
            <person name="Kohler A."/>
            <person name="Grigoriev I.V."/>
            <person name="Martin F.M."/>
            <person name="Hacquard S."/>
        </authorList>
    </citation>
    <scope>NUCLEOTIDE SEQUENCE [LARGE SCALE GENOMIC DNA]</scope>
    <source>
        <strain evidence="5 6">MPI-CAGE-CH-0241</strain>
    </source>
</reference>
<dbReference type="OrthoDB" id="443402at2759"/>
<dbReference type="InterPro" id="IPR056693">
    <property type="entry name" value="DUF7791"/>
</dbReference>
<dbReference type="Gene3D" id="3.40.50.300">
    <property type="entry name" value="P-loop containing nucleotide triphosphate hydrolases"/>
    <property type="match status" value="1"/>
</dbReference>
<dbReference type="InterPro" id="IPR029498">
    <property type="entry name" value="HeLo_dom"/>
</dbReference>
<evidence type="ECO:0000259" key="2">
    <source>
        <dbReference type="Pfam" id="PF14479"/>
    </source>
</evidence>
<evidence type="ECO:0000313" key="6">
    <source>
        <dbReference type="Proteomes" id="UP000777438"/>
    </source>
</evidence>
<dbReference type="Proteomes" id="UP000777438">
    <property type="component" value="Unassembled WGS sequence"/>
</dbReference>
<evidence type="ECO:0000256" key="1">
    <source>
        <dbReference type="ARBA" id="ARBA00022737"/>
    </source>
</evidence>
<protein>
    <submittedName>
        <fullName evidence="5">Prion-inhibition and propagation-domain-containing protein</fullName>
    </submittedName>
</protein>
<dbReference type="PANTHER" id="PTHR10039:SF5">
    <property type="entry name" value="NACHT DOMAIN-CONTAINING PROTEIN"/>
    <property type="match status" value="1"/>
</dbReference>
<evidence type="ECO:0000259" key="3">
    <source>
        <dbReference type="Pfam" id="PF24883"/>
    </source>
</evidence>
<feature type="domain" description="DUF7791" evidence="4">
    <location>
        <begin position="600"/>
        <end position="733"/>
    </location>
</feature>
<keyword evidence="1" id="KW-0677">Repeat</keyword>
<dbReference type="Pfam" id="PF24883">
    <property type="entry name" value="NPHP3_N"/>
    <property type="match status" value="1"/>
</dbReference>
<dbReference type="InterPro" id="IPR038305">
    <property type="entry name" value="HeLo_sf"/>
</dbReference>
<dbReference type="SUPFAM" id="SSF52540">
    <property type="entry name" value="P-loop containing nucleoside triphosphate hydrolases"/>
    <property type="match status" value="1"/>
</dbReference>
<organism evidence="5 6">
    <name type="scientific">Thelonectria olida</name>
    <dbReference type="NCBI Taxonomy" id="1576542"/>
    <lineage>
        <taxon>Eukaryota</taxon>
        <taxon>Fungi</taxon>
        <taxon>Dikarya</taxon>
        <taxon>Ascomycota</taxon>
        <taxon>Pezizomycotina</taxon>
        <taxon>Sordariomycetes</taxon>
        <taxon>Hypocreomycetidae</taxon>
        <taxon>Hypocreales</taxon>
        <taxon>Nectriaceae</taxon>
        <taxon>Thelonectria</taxon>
    </lineage>
</organism>
<dbReference type="EMBL" id="JAGPYM010000014">
    <property type="protein sequence ID" value="KAH6887618.1"/>
    <property type="molecule type" value="Genomic_DNA"/>
</dbReference>
<feature type="domain" description="Prion-inhibition and propagation HeLo" evidence="2">
    <location>
        <begin position="11"/>
        <end position="246"/>
    </location>
</feature>
<keyword evidence="5" id="KW-0640">Prion</keyword>
<dbReference type="InterPro" id="IPR056884">
    <property type="entry name" value="NPHP3-like_N"/>
</dbReference>
<comment type="caution">
    <text evidence="5">The sequence shown here is derived from an EMBL/GenBank/DDBJ whole genome shotgun (WGS) entry which is preliminary data.</text>
</comment>
<dbReference type="Gene3D" id="1.20.120.1020">
    <property type="entry name" value="Prion-inhibition and propagation, HeLo domain"/>
    <property type="match status" value="1"/>
</dbReference>